<accession>A0A841U7C3</accession>
<dbReference type="SUPFAM" id="SSF53335">
    <property type="entry name" value="S-adenosyl-L-methionine-dependent methyltransferases"/>
    <property type="match status" value="1"/>
</dbReference>
<organism evidence="1 2">
    <name type="scientific">Cohnella xylanilytica</name>
    <dbReference type="NCBI Taxonomy" id="557555"/>
    <lineage>
        <taxon>Bacteria</taxon>
        <taxon>Bacillati</taxon>
        <taxon>Bacillota</taxon>
        <taxon>Bacilli</taxon>
        <taxon>Bacillales</taxon>
        <taxon>Paenibacillaceae</taxon>
        <taxon>Cohnella</taxon>
    </lineage>
</organism>
<keyword evidence="1" id="KW-0808">Transferase</keyword>
<dbReference type="AlphaFoldDB" id="A0A841U7C3"/>
<evidence type="ECO:0000313" key="1">
    <source>
        <dbReference type="EMBL" id="MBB6693921.1"/>
    </source>
</evidence>
<dbReference type="GO" id="GO:0008168">
    <property type="term" value="F:methyltransferase activity"/>
    <property type="evidence" value="ECO:0007669"/>
    <property type="project" value="UniProtKB-KW"/>
</dbReference>
<comment type="caution">
    <text evidence="1">The sequence shown here is derived from an EMBL/GenBank/DDBJ whole genome shotgun (WGS) entry which is preliminary data.</text>
</comment>
<dbReference type="Gene3D" id="3.40.50.150">
    <property type="entry name" value="Vaccinia Virus protein VP39"/>
    <property type="match status" value="1"/>
</dbReference>
<dbReference type="InterPro" id="IPR029063">
    <property type="entry name" value="SAM-dependent_MTases_sf"/>
</dbReference>
<name>A0A841U7C3_9BACL</name>
<sequence length="245" mass="27720">MTKDREKREPSAYPQAGVASTCRSYGEYMDMFALNEEDLLGGAVLDVAGGASEFTARLREKGIEAAAADPFYAGAVEEVIAAAAEELRVSSLKIEALKDVYDWSYYGSPSRHRSIRESSWARFAEDFRREDARRRYVAAKLPELPFEDGRFRTVLCSHFLFLYGDSFGYEFHREAAEELLRVTEDGGEVRIYPLVTLKWELSPYLRDIMESVKDVAEAELIGGKLPFTPVASPVLRLRKRPKNQV</sequence>
<proteinExistence type="predicted"/>
<protein>
    <submittedName>
        <fullName evidence="1">Methylase</fullName>
    </submittedName>
</protein>
<dbReference type="Proteomes" id="UP000553776">
    <property type="component" value="Unassembled WGS sequence"/>
</dbReference>
<evidence type="ECO:0000313" key="2">
    <source>
        <dbReference type="Proteomes" id="UP000553776"/>
    </source>
</evidence>
<keyword evidence="2" id="KW-1185">Reference proteome</keyword>
<dbReference type="EMBL" id="JACJVR010000081">
    <property type="protein sequence ID" value="MBB6693921.1"/>
    <property type="molecule type" value="Genomic_DNA"/>
</dbReference>
<keyword evidence="1" id="KW-0489">Methyltransferase</keyword>
<dbReference type="GO" id="GO:0032259">
    <property type="term" value="P:methylation"/>
    <property type="evidence" value="ECO:0007669"/>
    <property type="project" value="UniProtKB-KW"/>
</dbReference>
<dbReference type="RefSeq" id="WP_185137906.1">
    <property type="nucleotide sequence ID" value="NZ_BORM01000016.1"/>
</dbReference>
<gene>
    <name evidence="1" type="ORF">H7B90_21205</name>
</gene>
<reference evidence="1 2" key="1">
    <citation type="submission" date="2020-08" db="EMBL/GenBank/DDBJ databases">
        <title>Cohnella phylogeny.</title>
        <authorList>
            <person name="Dunlap C."/>
        </authorList>
    </citation>
    <scope>NUCLEOTIDE SEQUENCE [LARGE SCALE GENOMIC DNA]</scope>
    <source>
        <strain evidence="1 2">DSM 25239</strain>
    </source>
</reference>